<dbReference type="PIRSF" id="PIRSF019345">
    <property type="entry name" value="ScpB"/>
    <property type="match status" value="1"/>
</dbReference>
<evidence type="ECO:0000256" key="2">
    <source>
        <dbReference type="ARBA" id="ARBA00022618"/>
    </source>
</evidence>
<organism evidence="6 7">
    <name type="scientific">Eiseniibacteriota bacterium</name>
    <dbReference type="NCBI Taxonomy" id="2212470"/>
    <lineage>
        <taxon>Bacteria</taxon>
        <taxon>Candidatus Eiseniibacteriota</taxon>
    </lineage>
</organism>
<dbReference type="InterPro" id="IPR036390">
    <property type="entry name" value="WH_DNA-bd_sf"/>
</dbReference>
<dbReference type="Proteomes" id="UP000316852">
    <property type="component" value="Unassembled WGS sequence"/>
</dbReference>
<sequence length="207" mass="22866">MTDMPTAKQILEAVLFASDVPVGLQVLTEVLGDRSVQEVRALLAEMAEAYERGERGIILHEIAGGFQILSRKECSPWVERMLRSRRKIRLSKPALESLAIVAYRQPITKVEIDSIRGVDTAGVLHTLLERNLVTIKGRSKGVGRPLLYTTTPEFLSYMGINDLSDLPELKEVAPLLEEREQQPEQGEAVSAGAATTEEQATKSEVEV</sequence>
<dbReference type="NCBIfam" id="TIGR00281">
    <property type="entry name" value="SMC-Scp complex subunit ScpB"/>
    <property type="match status" value="1"/>
</dbReference>
<dbReference type="EMBL" id="VBOW01000025">
    <property type="protein sequence ID" value="TMQ59119.1"/>
    <property type="molecule type" value="Genomic_DNA"/>
</dbReference>
<keyword evidence="2" id="KW-0132">Cell division</keyword>
<dbReference type="Pfam" id="PF04079">
    <property type="entry name" value="SMC_ScpB"/>
    <property type="match status" value="1"/>
</dbReference>
<reference evidence="6 7" key="1">
    <citation type="journal article" date="2019" name="Nat. Microbiol.">
        <title>Mediterranean grassland soil C-N compound turnover is dependent on rainfall and depth, and is mediated by genomically divergent microorganisms.</title>
        <authorList>
            <person name="Diamond S."/>
            <person name="Andeer P.F."/>
            <person name="Li Z."/>
            <person name="Crits-Christoph A."/>
            <person name="Burstein D."/>
            <person name="Anantharaman K."/>
            <person name="Lane K.R."/>
            <person name="Thomas B.C."/>
            <person name="Pan C."/>
            <person name="Northen T.R."/>
            <person name="Banfield J.F."/>
        </authorList>
    </citation>
    <scope>NUCLEOTIDE SEQUENCE [LARGE SCALE GENOMIC DNA]</scope>
    <source>
        <strain evidence="6">WS_6</strain>
    </source>
</reference>
<evidence type="ECO:0000256" key="5">
    <source>
        <dbReference type="SAM" id="MobiDB-lite"/>
    </source>
</evidence>
<evidence type="ECO:0000256" key="1">
    <source>
        <dbReference type="ARBA" id="ARBA00022490"/>
    </source>
</evidence>
<dbReference type="AlphaFoldDB" id="A0A538T646"/>
<dbReference type="InterPro" id="IPR036388">
    <property type="entry name" value="WH-like_DNA-bd_sf"/>
</dbReference>
<dbReference type="GO" id="GO:0051301">
    <property type="term" value="P:cell division"/>
    <property type="evidence" value="ECO:0007669"/>
    <property type="project" value="UniProtKB-KW"/>
</dbReference>
<keyword evidence="3" id="KW-0159">Chromosome partition</keyword>
<dbReference type="Gene3D" id="1.10.10.10">
    <property type="entry name" value="Winged helix-like DNA-binding domain superfamily/Winged helix DNA-binding domain"/>
    <property type="match status" value="2"/>
</dbReference>
<dbReference type="SUPFAM" id="SSF46785">
    <property type="entry name" value="Winged helix' DNA-binding domain"/>
    <property type="match status" value="2"/>
</dbReference>
<evidence type="ECO:0000256" key="3">
    <source>
        <dbReference type="ARBA" id="ARBA00022829"/>
    </source>
</evidence>
<proteinExistence type="predicted"/>
<evidence type="ECO:0000313" key="6">
    <source>
        <dbReference type="EMBL" id="TMQ59119.1"/>
    </source>
</evidence>
<comment type="caution">
    <text evidence="6">The sequence shown here is derived from an EMBL/GenBank/DDBJ whole genome shotgun (WGS) entry which is preliminary data.</text>
</comment>
<name>A0A538T646_UNCEI</name>
<dbReference type="InterPro" id="IPR005234">
    <property type="entry name" value="ScpB_csome_segregation"/>
</dbReference>
<dbReference type="GO" id="GO:0051304">
    <property type="term" value="P:chromosome separation"/>
    <property type="evidence" value="ECO:0007669"/>
    <property type="project" value="InterPro"/>
</dbReference>
<evidence type="ECO:0000256" key="4">
    <source>
        <dbReference type="ARBA" id="ARBA00023306"/>
    </source>
</evidence>
<dbReference type="PANTHER" id="PTHR34298:SF2">
    <property type="entry name" value="SEGREGATION AND CONDENSATION PROTEIN B"/>
    <property type="match status" value="1"/>
</dbReference>
<keyword evidence="1" id="KW-0963">Cytoplasm</keyword>
<feature type="region of interest" description="Disordered" evidence="5">
    <location>
        <begin position="173"/>
        <end position="207"/>
    </location>
</feature>
<dbReference type="PANTHER" id="PTHR34298">
    <property type="entry name" value="SEGREGATION AND CONDENSATION PROTEIN B"/>
    <property type="match status" value="1"/>
</dbReference>
<feature type="compositionally biased region" description="Basic and acidic residues" evidence="5">
    <location>
        <begin position="173"/>
        <end position="182"/>
    </location>
</feature>
<gene>
    <name evidence="6" type="primary">scpB</name>
    <name evidence="6" type="ORF">E6K76_05890</name>
</gene>
<protein>
    <submittedName>
        <fullName evidence="6">SMC-Scp complex subunit ScpB</fullName>
    </submittedName>
</protein>
<keyword evidence="4" id="KW-0131">Cell cycle</keyword>
<accession>A0A538T646</accession>
<evidence type="ECO:0000313" key="7">
    <source>
        <dbReference type="Proteomes" id="UP000316852"/>
    </source>
</evidence>